<name>A0A1W5CXR0_9LECA</name>
<comment type="similarity">
    <text evidence="1">Belongs to the class-I pyridoxal-phosphate-dependent aminotransferase family.</text>
</comment>
<dbReference type="AlphaFoldDB" id="A0A1W5CXR0"/>
<feature type="domain" description="Aminotransferase class I/classII large" evidence="3">
    <location>
        <begin position="53"/>
        <end position="388"/>
    </location>
</feature>
<evidence type="ECO:0000256" key="2">
    <source>
        <dbReference type="ARBA" id="ARBA00022898"/>
    </source>
</evidence>
<keyword evidence="5" id="KW-1185">Reference proteome</keyword>
<dbReference type="CDD" id="cd00609">
    <property type="entry name" value="AAT_like"/>
    <property type="match status" value="1"/>
</dbReference>
<dbReference type="GO" id="GO:0008483">
    <property type="term" value="F:transaminase activity"/>
    <property type="evidence" value="ECO:0007669"/>
    <property type="project" value="UniProtKB-KW"/>
</dbReference>
<accession>A0A1W5CXR0</accession>
<evidence type="ECO:0000256" key="1">
    <source>
        <dbReference type="ARBA" id="ARBA00007441"/>
    </source>
</evidence>
<protein>
    <submittedName>
        <fullName evidence="4">Aspartate aminotransferase</fullName>
    </submittedName>
</protein>
<evidence type="ECO:0000313" key="5">
    <source>
        <dbReference type="Proteomes" id="UP000192927"/>
    </source>
</evidence>
<evidence type="ECO:0000259" key="3">
    <source>
        <dbReference type="Pfam" id="PF00155"/>
    </source>
</evidence>
<dbReference type="Gene3D" id="3.90.1150.10">
    <property type="entry name" value="Aspartate Aminotransferase, domain 1"/>
    <property type="match status" value="1"/>
</dbReference>
<dbReference type="SUPFAM" id="SSF53383">
    <property type="entry name" value="PLP-dependent transferases"/>
    <property type="match status" value="1"/>
</dbReference>
<dbReference type="InterPro" id="IPR004839">
    <property type="entry name" value="Aminotransferase_I/II_large"/>
</dbReference>
<dbReference type="PANTHER" id="PTHR43510:SF1">
    <property type="entry name" value="AMINOTRANSFERASE FUNCTION, HYPOTHETICAL (EUROFUNG)"/>
    <property type="match status" value="1"/>
</dbReference>
<dbReference type="Proteomes" id="UP000192927">
    <property type="component" value="Unassembled WGS sequence"/>
</dbReference>
<dbReference type="InterPro" id="IPR015421">
    <property type="entry name" value="PyrdxlP-dep_Trfase_major"/>
</dbReference>
<dbReference type="PROSITE" id="PS00105">
    <property type="entry name" value="AA_TRANSFER_CLASS_1"/>
    <property type="match status" value="1"/>
</dbReference>
<dbReference type="InterPro" id="IPR015422">
    <property type="entry name" value="PyrdxlP-dep_Trfase_small"/>
</dbReference>
<dbReference type="PANTHER" id="PTHR43510">
    <property type="entry name" value="AMINOTRANSFERASE FUNCTION, HYPOTHETICAL (EUROFUNG)"/>
    <property type="match status" value="1"/>
</dbReference>
<dbReference type="Pfam" id="PF00155">
    <property type="entry name" value="Aminotran_1_2"/>
    <property type="match status" value="1"/>
</dbReference>
<proteinExistence type="inferred from homology"/>
<organism evidence="4 5">
    <name type="scientific">Lasallia pustulata</name>
    <dbReference type="NCBI Taxonomy" id="136370"/>
    <lineage>
        <taxon>Eukaryota</taxon>
        <taxon>Fungi</taxon>
        <taxon>Dikarya</taxon>
        <taxon>Ascomycota</taxon>
        <taxon>Pezizomycotina</taxon>
        <taxon>Lecanoromycetes</taxon>
        <taxon>OSLEUM clade</taxon>
        <taxon>Umbilicariomycetidae</taxon>
        <taxon>Umbilicariales</taxon>
        <taxon>Umbilicariaceae</taxon>
        <taxon>Lasallia</taxon>
    </lineage>
</organism>
<dbReference type="GO" id="GO:0030170">
    <property type="term" value="F:pyridoxal phosphate binding"/>
    <property type="evidence" value="ECO:0007669"/>
    <property type="project" value="InterPro"/>
</dbReference>
<evidence type="ECO:0000313" key="4">
    <source>
        <dbReference type="EMBL" id="SLM35525.1"/>
    </source>
</evidence>
<dbReference type="Gene3D" id="3.40.640.10">
    <property type="entry name" value="Type I PLP-dependent aspartate aminotransferase-like (Major domain)"/>
    <property type="match status" value="1"/>
</dbReference>
<reference evidence="5" key="1">
    <citation type="submission" date="2017-03" db="EMBL/GenBank/DDBJ databases">
        <authorList>
            <person name="Sharma R."/>
            <person name="Thines M."/>
        </authorList>
    </citation>
    <scope>NUCLEOTIDE SEQUENCE [LARGE SCALE GENOMIC DNA]</scope>
</reference>
<dbReference type="InterPro" id="IPR015424">
    <property type="entry name" value="PyrdxlP-dep_Trfase"/>
</dbReference>
<keyword evidence="4" id="KW-0032">Aminotransferase</keyword>
<sequence>MTLAKVKPFAVEQWMDEYETSAKYNIAETCAASISIEDLKNLSDDKSKEVWDPSTKLVYGAIRGSERLRSNLARLYSSKAPSPLPAENILITPGAIAANHLLLYSLIGRGDHVICHYPTYQQLYTVPASLGAEVSLWKAKEDAKWQLEIDELKSLIKPNTKLIIINNPNNPTGAIIPRSMLEKIVEVAAENDSMILSDEVYRPLFTGIRPMDPEFPPSILSMAYPKAIATGSLSKAYSLAGTRVGWIASRSRDIIEACAQGRDYTTISVSQITDQIASYALSPDCIHNLLGRNIKLAKTNLDILERFMEQHRWALEWVKPVAGTTAFVKISREGREVDDVFFCKLLQEETGVMLCPGSYCFGDGKDFKGYVRIGYVCETEVLTEGLAKLKTFMREGYRTVPTVDQA</sequence>
<keyword evidence="2" id="KW-0663">Pyridoxal phosphate</keyword>
<keyword evidence="4" id="KW-0808">Transferase</keyword>
<dbReference type="InterPro" id="IPR004838">
    <property type="entry name" value="NHTrfase_class1_PyrdxlP-BS"/>
</dbReference>
<dbReference type="EMBL" id="FWEW01000736">
    <property type="protein sequence ID" value="SLM35525.1"/>
    <property type="molecule type" value="Genomic_DNA"/>
</dbReference>